<dbReference type="Pfam" id="PF20434">
    <property type="entry name" value="BD-FAE"/>
    <property type="match status" value="1"/>
</dbReference>
<dbReference type="EMBL" id="WHOB01000069">
    <property type="protein sequence ID" value="NOU82111.1"/>
    <property type="molecule type" value="Genomic_DNA"/>
</dbReference>
<gene>
    <name evidence="3" type="ORF">GC101_24915</name>
</gene>
<name>A0ABX1YQC2_9BACL</name>
<comment type="caution">
    <text evidence="3">The sequence shown here is derived from an EMBL/GenBank/DDBJ whole genome shotgun (WGS) entry which is preliminary data.</text>
</comment>
<evidence type="ECO:0000313" key="4">
    <source>
        <dbReference type="Proteomes" id="UP000596857"/>
    </source>
</evidence>
<dbReference type="InterPro" id="IPR029058">
    <property type="entry name" value="AB_hydrolase_fold"/>
</dbReference>
<dbReference type="InterPro" id="IPR050300">
    <property type="entry name" value="GDXG_lipolytic_enzyme"/>
</dbReference>
<accession>A0ABX1YQC2</accession>
<keyword evidence="4" id="KW-1185">Reference proteome</keyword>
<dbReference type="Gene3D" id="3.40.50.1820">
    <property type="entry name" value="alpha/beta hydrolase"/>
    <property type="match status" value="1"/>
</dbReference>
<feature type="domain" description="BD-FAE-like" evidence="2">
    <location>
        <begin position="74"/>
        <end position="284"/>
    </location>
</feature>
<dbReference type="PANTHER" id="PTHR48081">
    <property type="entry name" value="AB HYDROLASE SUPERFAMILY PROTEIN C4A8.06C"/>
    <property type="match status" value="1"/>
</dbReference>
<evidence type="ECO:0000259" key="2">
    <source>
        <dbReference type="Pfam" id="PF20434"/>
    </source>
</evidence>
<evidence type="ECO:0000256" key="1">
    <source>
        <dbReference type="ARBA" id="ARBA00022801"/>
    </source>
</evidence>
<protein>
    <submittedName>
        <fullName evidence="3">Alpha/beta hydrolase fold domain-containing protein</fullName>
    </submittedName>
</protein>
<dbReference type="SUPFAM" id="SSF53474">
    <property type="entry name" value="alpha/beta-Hydrolases"/>
    <property type="match status" value="1"/>
</dbReference>
<dbReference type="Proteomes" id="UP000596857">
    <property type="component" value="Unassembled WGS sequence"/>
</dbReference>
<dbReference type="InterPro" id="IPR049492">
    <property type="entry name" value="BD-FAE-like_dom"/>
</dbReference>
<dbReference type="PANTHER" id="PTHR48081:SF13">
    <property type="entry name" value="ALPHA_BETA HYDROLASE"/>
    <property type="match status" value="1"/>
</dbReference>
<reference evidence="3 4" key="1">
    <citation type="submission" date="2019-10" db="EMBL/GenBank/DDBJ databases">
        <title>Description of Paenibacillus terricola sp. nov.</title>
        <authorList>
            <person name="Carlier A."/>
            <person name="Qi S."/>
        </authorList>
    </citation>
    <scope>NUCLEOTIDE SEQUENCE [LARGE SCALE GENOMIC DNA]</scope>
    <source>
        <strain evidence="3 4">LMG 31459</strain>
    </source>
</reference>
<evidence type="ECO:0000313" key="3">
    <source>
        <dbReference type="EMBL" id="NOU82111.1"/>
    </source>
</evidence>
<organism evidence="3 4">
    <name type="scientific">Paenibacillus phytohabitans</name>
    <dbReference type="NCBI Taxonomy" id="2654978"/>
    <lineage>
        <taxon>Bacteria</taxon>
        <taxon>Bacillati</taxon>
        <taxon>Bacillota</taxon>
        <taxon>Bacilli</taxon>
        <taxon>Bacillales</taxon>
        <taxon>Paenibacillaceae</taxon>
        <taxon>Paenibacillus</taxon>
    </lineage>
</organism>
<proteinExistence type="predicted"/>
<dbReference type="GO" id="GO:0016787">
    <property type="term" value="F:hydrolase activity"/>
    <property type="evidence" value="ECO:0007669"/>
    <property type="project" value="UniProtKB-KW"/>
</dbReference>
<sequence>MNRSGKIYSTDFNRRQMMMRIEPRELSYKAFPASEATAAGMKVLPMNPDAVYCTVLHNHTYCERGGRPLHMHLILPSQHERPDATWPLLVFVQGSAWRQQHLDANLAPLSWISRQGYAVAIVEYRPSDLAPFPAQIQDAKTAIRYLRKNAGQFNIDPEQIVIWGDSSGGHTAVMTGITPHDKELDTDVYDGLSCEVKGIIDYYGPADITRMNEAHSTMDHAGADSPEGLLIGGLNVLENPVQAEPTIIMNHISQEVDIPPILMIHGNKDRLVPFEQSVLLYNDLKQKGKDVEFYKIEGADHGGPDFWSDEVLGIIQAFITRL</sequence>
<keyword evidence="1 3" id="KW-0378">Hydrolase</keyword>